<dbReference type="InterPro" id="IPR011009">
    <property type="entry name" value="Kinase-like_dom_sf"/>
</dbReference>
<evidence type="ECO:0000256" key="4">
    <source>
        <dbReference type="ARBA" id="ARBA00023002"/>
    </source>
</evidence>
<dbReference type="PRINTS" id="PR00071">
    <property type="entry name" value="HMGCOARDTASE"/>
</dbReference>
<dbReference type="Gene3D" id="3.30.70.420">
    <property type="entry name" value="Hydroxymethylglutaryl-CoA reductase, class I/II, NAD/NADP-binding domain"/>
    <property type="match status" value="1"/>
</dbReference>
<evidence type="ECO:0000313" key="6">
    <source>
        <dbReference type="EMBL" id="MUN39067.1"/>
    </source>
</evidence>
<keyword evidence="7" id="KW-1185">Reference proteome</keyword>
<proteinExistence type="inferred from homology"/>
<dbReference type="Pfam" id="PF00368">
    <property type="entry name" value="HMG-CoA_red"/>
    <property type="match status" value="1"/>
</dbReference>
<dbReference type="Pfam" id="PF01636">
    <property type="entry name" value="APH"/>
    <property type="match status" value="1"/>
</dbReference>
<dbReference type="SUPFAM" id="SSF56542">
    <property type="entry name" value="Substrate-binding domain of HMG-CoA reductase"/>
    <property type="match status" value="1"/>
</dbReference>
<sequence>MTETIEPGAVEYPALPGRGEYTEEARRARLEWLRAATGAALGSLETSTIDPRSLTGNVENFVGGIEIPIGLAGPLLFDGQRARGLVTAPLATTEGAMVASVSRGAKAITLAGGVASRVISQRMTRAPVFEFAGLGEAAEFARWVVGRKDALDRQIAAVSTHSRLVELDPVQLGRSVHLRFVYETAEAAGQNMTTVATWRACRWIHDQLAAGSVPVPVWSAIEANLSGDKKFTRLNMIAGRGTRVVAECVLDEATVRRVLKTTPGAIDRLYRISVVAAQQAGMAGHDIDAANVIAALFVATGQDIACVHESGAGLFSVDVSGGELRATLVLPSLVTGAVGGGTGLAPQRDCLEALGCTGEGGAARFAEITCGFALALNLSTMAAITSGQFADAHERLGRGRRVNWLRPEDLGPALLRPMLAASLDAPGLDVTAVAPIEDAPRSSLITELTSRGERRKTTGVFPLRVTWVRRDGDDPKQTDLVVKVKPLDQEVAIEAAKLASLCGGRLAEVYPRWRDATGFGGVHTREPAVYRSADPALRAVLPETYGVFEDPAREAHVIVMERLGTGVILKDTVDEPEAWRPRHIAAALRGIASVHAAWLGREEEVRGWLGAARTAESMTAMRELWSAHLEHSAAEHPDLLDACAARRLEDVLDGLPDWWRRMEAMPRTLVHNDFNPRNIALRAADLSLVAYDWELATLHVPQRDLAELLAFVLSPEASEADVTAYLDLHREAVGAGIDPAAWRDGYRLALWDFALTRLQMYLMVHTHRELPFLRHVVPTALRLIEIEDAVEEAGRAG</sequence>
<dbReference type="Gene3D" id="3.90.1200.10">
    <property type="match status" value="1"/>
</dbReference>
<evidence type="ECO:0000256" key="3">
    <source>
        <dbReference type="ARBA" id="ARBA00022857"/>
    </source>
</evidence>
<dbReference type="PANTHER" id="PTHR10572">
    <property type="entry name" value="3-HYDROXY-3-METHYLGLUTARYL-COENZYME A REDUCTASE"/>
    <property type="match status" value="1"/>
</dbReference>
<reference evidence="6 7" key="1">
    <citation type="submission" date="2019-11" db="EMBL/GenBank/DDBJ databases">
        <authorList>
            <person name="Cao P."/>
        </authorList>
    </citation>
    <scope>NUCLEOTIDE SEQUENCE [LARGE SCALE GENOMIC DNA]</scope>
    <source>
        <strain evidence="6 7">NEAU-AAG5</strain>
    </source>
</reference>
<dbReference type="EMBL" id="WOFH01000007">
    <property type="protein sequence ID" value="MUN39067.1"/>
    <property type="molecule type" value="Genomic_DNA"/>
</dbReference>
<dbReference type="GO" id="GO:0015936">
    <property type="term" value="P:coenzyme A metabolic process"/>
    <property type="evidence" value="ECO:0007669"/>
    <property type="project" value="InterPro"/>
</dbReference>
<dbReference type="Proteomes" id="UP000432015">
    <property type="component" value="Unassembled WGS sequence"/>
</dbReference>
<dbReference type="Gene3D" id="3.90.770.10">
    <property type="entry name" value="3-hydroxy-3-methylglutaryl-coenzyme A Reductase, Chain A, domain 2"/>
    <property type="match status" value="1"/>
</dbReference>
<dbReference type="InterPro" id="IPR009023">
    <property type="entry name" value="HMG_CoA_Rdtase_NAD(P)-bd_sf"/>
</dbReference>
<dbReference type="InterPro" id="IPR009029">
    <property type="entry name" value="HMG_CoA_Rdtase_sub-bd_dom_sf"/>
</dbReference>
<protein>
    <recommendedName>
        <fullName evidence="2">hydroxymethylglutaryl-CoA reductase (NADPH)</fullName>
        <ecNumber evidence="2">1.1.1.34</ecNumber>
    </recommendedName>
</protein>
<dbReference type="AlphaFoldDB" id="A0A7K1L3T9"/>
<name>A0A7K1L3T9_9ACTN</name>
<dbReference type="GO" id="GO:0008299">
    <property type="term" value="P:isoprenoid biosynthetic process"/>
    <property type="evidence" value="ECO:0007669"/>
    <property type="project" value="InterPro"/>
</dbReference>
<comment type="similarity">
    <text evidence="1">Belongs to the HMG-CoA reductase family.</text>
</comment>
<organism evidence="6 7">
    <name type="scientific">Actinomadura litoris</name>
    <dbReference type="NCBI Taxonomy" id="2678616"/>
    <lineage>
        <taxon>Bacteria</taxon>
        <taxon>Bacillati</taxon>
        <taxon>Actinomycetota</taxon>
        <taxon>Actinomycetes</taxon>
        <taxon>Streptosporangiales</taxon>
        <taxon>Thermomonosporaceae</taxon>
        <taxon>Actinomadura</taxon>
    </lineage>
</organism>
<keyword evidence="3" id="KW-0521">NADP</keyword>
<dbReference type="InterPro" id="IPR002575">
    <property type="entry name" value="Aminoglycoside_PTrfase"/>
</dbReference>
<comment type="caution">
    <text evidence="6">The sequence shown here is derived from an EMBL/GenBank/DDBJ whole genome shotgun (WGS) entry which is preliminary data.</text>
</comment>
<evidence type="ECO:0000256" key="2">
    <source>
        <dbReference type="ARBA" id="ARBA00012999"/>
    </source>
</evidence>
<dbReference type="SUPFAM" id="SSF55035">
    <property type="entry name" value="NAD-binding domain of HMG-CoA reductase"/>
    <property type="match status" value="1"/>
</dbReference>
<dbReference type="PANTHER" id="PTHR10572:SF24">
    <property type="entry name" value="3-HYDROXY-3-METHYLGLUTARYL-COENZYME A REDUCTASE"/>
    <property type="match status" value="1"/>
</dbReference>
<keyword evidence="4" id="KW-0560">Oxidoreductase</keyword>
<dbReference type="InterPro" id="IPR002202">
    <property type="entry name" value="HMG_CoA_Rdtase"/>
</dbReference>
<dbReference type="SUPFAM" id="SSF56112">
    <property type="entry name" value="Protein kinase-like (PK-like)"/>
    <property type="match status" value="1"/>
</dbReference>
<dbReference type="EC" id="1.1.1.34" evidence="2"/>
<feature type="domain" description="Aminoglycoside phosphotransferase" evidence="5">
    <location>
        <begin position="541"/>
        <end position="727"/>
    </location>
</feature>
<dbReference type="GO" id="GO:0004420">
    <property type="term" value="F:hydroxymethylglutaryl-CoA reductase (NADPH) activity"/>
    <property type="evidence" value="ECO:0007669"/>
    <property type="project" value="UniProtKB-EC"/>
</dbReference>
<dbReference type="CDD" id="cd00643">
    <property type="entry name" value="HMG-CoA_reductase_classI"/>
    <property type="match status" value="1"/>
</dbReference>
<dbReference type="RefSeq" id="WP_156218244.1">
    <property type="nucleotide sequence ID" value="NZ_WOFH01000007.1"/>
</dbReference>
<dbReference type="InterPro" id="IPR023074">
    <property type="entry name" value="HMG_CoA_Rdtase_cat_sf"/>
</dbReference>
<dbReference type="PROSITE" id="PS50065">
    <property type="entry name" value="HMG_COA_REDUCTASE_4"/>
    <property type="match status" value="1"/>
</dbReference>
<evidence type="ECO:0000256" key="1">
    <source>
        <dbReference type="ARBA" id="ARBA00007661"/>
    </source>
</evidence>
<evidence type="ECO:0000313" key="7">
    <source>
        <dbReference type="Proteomes" id="UP000432015"/>
    </source>
</evidence>
<evidence type="ECO:0000259" key="5">
    <source>
        <dbReference type="Pfam" id="PF01636"/>
    </source>
</evidence>
<gene>
    <name evidence="6" type="ORF">GNZ18_21045</name>
</gene>
<accession>A0A7K1L3T9</accession>
<dbReference type="InterPro" id="IPR004554">
    <property type="entry name" value="HMG_CoA_Rdtase_eu_arc"/>
</dbReference>